<dbReference type="PANTHER" id="PTHR43539">
    <property type="entry name" value="FLAVIN-BINDING MONOOXYGENASE-LIKE PROTEIN (AFU_ORTHOLOGUE AFUA_4G09220)"/>
    <property type="match status" value="1"/>
</dbReference>
<evidence type="ECO:0000256" key="1">
    <source>
        <dbReference type="ARBA" id="ARBA00023002"/>
    </source>
</evidence>
<proteinExistence type="predicted"/>
<name>A0ABU3BAZ3_9GAMM</name>
<accession>A0ABU3BAZ3</accession>
<keyword evidence="3" id="KW-1185">Reference proteome</keyword>
<dbReference type="PRINTS" id="PR00368">
    <property type="entry name" value="FADPNR"/>
</dbReference>
<evidence type="ECO:0000313" key="3">
    <source>
        <dbReference type="Proteomes" id="UP001259982"/>
    </source>
</evidence>
<reference evidence="2 3" key="1">
    <citation type="submission" date="2023-09" db="EMBL/GenBank/DDBJ databases">
        <authorList>
            <person name="Rey-Velasco X."/>
        </authorList>
    </citation>
    <scope>NUCLEOTIDE SEQUENCE [LARGE SCALE GENOMIC DNA]</scope>
    <source>
        <strain evidence="2 3">P385</strain>
    </source>
</reference>
<dbReference type="PRINTS" id="PR00469">
    <property type="entry name" value="PNDRDTASEII"/>
</dbReference>
<dbReference type="PANTHER" id="PTHR43539:SF78">
    <property type="entry name" value="FLAVIN-CONTAINING MONOOXYGENASE"/>
    <property type="match status" value="1"/>
</dbReference>
<dbReference type="Pfam" id="PF13738">
    <property type="entry name" value="Pyr_redox_3"/>
    <property type="match status" value="1"/>
</dbReference>
<dbReference type="EMBL" id="JAVRHY010000017">
    <property type="protein sequence ID" value="MDT0619624.1"/>
    <property type="molecule type" value="Genomic_DNA"/>
</dbReference>
<keyword evidence="1" id="KW-0560">Oxidoreductase</keyword>
<dbReference type="InterPro" id="IPR024000">
    <property type="entry name" value="CHP04046_FMN-dependent"/>
</dbReference>
<organism evidence="2 3">
    <name type="scientific">Spectribacter acetivorans</name>
    <dbReference type="NCBI Taxonomy" id="3075603"/>
    <lineage>
        <taxon>Bacteria</taxon>
        <taxon>Pseudomonadati</taxon>
        <taxon>Pseudomonadota</taxon>
        <taxon>Gammaproteobacteria</taxon>
        <taxon>Salinisphaerales</taxon>
        <taxon>Salinisphaeraceae</taxon>
        <taxon>Spectribacter</taxon>
    </lineage>
</organism>
<dbReference type="RefSeq" id="WP_311660170.1">
    <property type="nucleotide sequence ID" value="NZ_JAVRHY010000017.1"/>
</dbReference>
<protein>
    <submittedName>
        <fullName evidence="2">MSMEG_0569 family flavin-dependent oxidoreductase</fullName>
    </submittedName>
</protein>
<evidence type="ECO:0000313" key="2">
    <source>
        <dbReference type="EMBL" id="MDT0619624.1"/>
    </source>
</evidence>
<comment type="caution">
    <text evidence="2">The sequence shown here is derived from an EMBL/GenBank/DDBJ whole genome shotgun (WGS) entry which is preliminary data.</text>
</comment>
<dbReference type="InterPro" id="IPR036188">
    <property type="entry name" value="FAD/NAD-bd_sf"/>
</dbReference>
<gene>
    <name evidence="2" type="ORF">RM531_14190</name>
</gene>
<dbReference type="Proteomes" id="UP001259982">
    <property type="component" value="Unassembled WGS sequence"/>
</dbReference>
<sequence length="436" mass="48537">MNRFRRNSMIDGPEISRHWPVVVIGGGQAGLSASYWLQQQDIDHLVIEKNRVGHAWRHQRWDSFCLVTPNWQCRLPGFPYDGDDPHGFMPRDEIVEYLETYAAFVDPPLREGVTVNRVTADEHGGFRVNTTAGDATADQVILAVNGYHVPRIPRIAERLPGNVRQLHSVHYRRPDDLPAGDVLVVGTGQSGCQIAEDLHLAGRGVHLCVSSAPRAPRVYRGRDSVDWLERMGTYDVTVDEHPEPARNLRHKANHYLTGRDGGRDIDLRQFALEGMQLYGRVADIPPDGVLHIEQDLRRNLDGADDTYRKICRSIDEYIERQGINAPAGEPYQPPWEPEVEPTHLNLTTSGIGSVIWATGFGSDFSWVELPLFDGAGDPVHSRGVSPVAGAYFLGLPWLNTWGSGRFAAVGEDARVVVEAVAERCQCRQGRTRAAVA</sequence>
<dbReference type="SUPFAM" id="SSF51905">
    <property type="entry name" value="FAD/NAD(P)-binding domain"/>
    <property type="match status" value="1"/>
</dbReference>
<dbReference type="InterPro" id="IPR050982">
    <property type="entry name" value="Auxin_biosynth/cation_transpt"/>
</dbReference>
<dbReference type="NCBIfam" id="TIGR04046">
    <property type="entry name" value="MSMEG_0569_nitr"/>
    <property type="match status" value="1"/>
</dbReference>
<dbReference type="Gene3D" id="3.50.50.60">
    <property type="entry name" value="FAD/NAD(P)-binding domain"/>
    <property type="match status" value="2"/>
</dbReference>